<dbReference type="PROSITE" id="PS51257">
    <property type="entry name" value="PROKAR_LIPOPROTEIN"/>
    <property type="match status" value="1"/>
</dbReference>
<evidence type="ECO:0000313" key="2">
    <source>
        <dbReference type="Proteomes" id="UP000004690"/>
    </source>
</evidence>
<dbReference type="EMBL" id="JH651379">
    <property type="protein sequence ID" value="EIJ38851.1"/>
    <property type="molecule type" value="Genomic_DNA"/>
</dbReference>
<keyword evidence="2" id="KW-1185">Reference proteome</keyword>
<sequence>MKLISRNLLMMLIPTTILIVSCNDDDSNESIDGSPTEALTVQEVKTSMEATQVSDEVDDIVDYMVVSDLGSSSNKQTSISSKGWLPDCYTISTEASGDNFMITLDFGQGCEMPDGRNIAGMLTMTKSNVSDSTSFTRNSEVKFESFTIDSVTVNGSKTYQHTFADDENPKTMVASEITLLWEDESTMQVNSEKTREWIEGFDDGEWGNSAFLVTGTTTVINKDGVTYTSEITTPLRAELSCNYIVSGVLTLSKDEASAEVDFGDGTCDDKAMYSDPEGNTTEITLKK</sequence>
<dbReference type="STRING" id="926559.JoomaDRAFT_1852"/>
<dbReference type="RefSeq" id="WP_008612142.1">
    <property type="nucleotide sequence ID" value="NZ_JH651379.1"/>
</dbReference>
<evidence type="ECO:0000313" key="1">
    <source>
        <dbReference type="EMBL" id="EIJ38851.1"/>
    </source>
</evidence>
<protein>
    <submittedName>
        <fullName evidence="1">Uncharacterized protein</fullName>
    </submittedName>
</protein>
<dbReference type="HOGENOM" id="CLU_084213_0_0_10"/>
<accession>I3C5F8</accession>
<organism evidence="1 2">
    <name type="scientific">Galbibacter orientalis DSM 19592</name>
    <dbReference type="NCBI Taxonomy" id="926559"/>
    <lineage>
        <taxon>Bacteria</taxon>
        <taxon>Pseudomonadati</taxon>
        <taxon>Bacteroidota</taxon>
        <taxon>Flavobacteriia</taxon>
        <taxon>Flavobacteriales</taxon>
        <taxon>Flavobacteriaceae</taxon>
        <taxon>Galbibacter</taxon>
    </lineage>
</organism>
<name>I3C5F8_9FLAO</name>
<dbReference type="eggNOG" id="ENOG502ZAI2">
    <property type="taxonomic scope" value="Bacteria"/>
</dbReference>
<dbReference type="Proteomes" id="UP000004690">
    <property type="component" value="Unassembled WGS sequence"/>
</dbReference>
<gene>
    <name evidence="1" type="ORF">JoomaDRAFT_1852</name>
</gene>
<reference evidence="1 2" key="1">
    <citation type="submission" date="2012-02" db="EMBL/GenBank/DDBJ databases">
        <title>Improved High-Quality Draft genome of Joostella marina DSM 19592.</title>
        <authorList>
            <consortium name="US DOE Joint Genome Institute (JGI-PGF)"/>
            <person name="Lucas S."/>
            <person name="Copeland A."/>
            <person name="Lapidus A."/>
            <person name="Bruce D."/>
            <person name="Goodwin L."/>
            <person name="Pitluck S."/>
            <person name="Peters L."/>
            <person name="Chertkov O."/>
            <person name="Ovchinnikova G."/>
            <person name="Kyrpides N."/>
            <person name="Mavromatis K."/>
            <person name="Detter J.C."/>
            <person name="Han C."/>
            <person name="Land M."/>
            <person name="Hauser L."/>
            <person name="Markowitz V."/>
            <person name="Cheng J.-F."/>
            <person name="Hugenholtz P."/>
            <person name="Woyke T."/>
            <person name="Wu D."/>
            <person name="Tindall B."/>
            <person name="Brambilla E."/>
            <person name="Klenk H.-P."/>
            <person name="Eisen J.A."/>
        </authorList>
    </citation>
    <scope>NUCLEOTIDE SEQUENCE [LARGE SCALE GENOMIC DNA]</scope>
    <source>
        <strain evidence="1 2">DSM 19592</strain>
    </source>
</reference>
<dbReference type="OrthoDB" id="1114031at2"/>
<proteinExistence type="predicted"/>
<dbReference type="AlphaFoldDB" id="I3C5F8"/>